<evidence type="ECO:0000256" key="1">
    <source>
        <dbReference type="ARBA" id="ARBA00000085"/>
    </source>
</evidence>
<dbReference type="InterPro" id="IPR036097">
    <property type="entry name" value="HisK_dim/P_sf"/>
</dbReference>
<evidence type="ECO:0000256" key="6">
    <source>
        <dbReference type="ARBA" id="ARBA00022777"/>
    </source>
</evidence>
<feature type="domain" description="PAS" evidence="12">
    <location>
        <begin position="208"/>
        <end position="279"/>
    </location>
</feature>
<dbReference type="SMART" id="SM00091">
    <property type="entry name" value="PAS"/>
    <property type="match status" value="1"/>
</dbReference>
<accession>A0A0S8JPZ4</accession>
<sequence>MAKRREEKEAGSVRGPVNSSGGALRGVLETAALDPEREAMLRKKIAKVLRSLRDALAREWQVQVQEVSERYRGRPEGDIRVDYRRGIEALLIAVEEDDVTSLLSTCEELATNRWQTQFVVSEVGEAIFAGTRLIFRALAAEATDVQELMDMYAIFDQYIMEGLFYHFQIYQRLALAEVENQTRLRAQAEEEAKFARERQKLLEELRSQEERLAAIIEGSADAIIALDNDDNIVCWNRGAESIFGYTREEMIGRPVDVIVPGHLEEAGELEMIAREVRDRGFIRGYETERLTKDRRRIKVDLTSTVIRDADGKRVGTAAILRDITDRERLRERVLQAERLATIGRMAARVAHEVRNPLSSITLNADLLADELRTYKGVDTAEADVLLRSVNSELERLNQVVREYLSFVRLPEPRFEQHDIVRVTKDLLDFLEEEMSGKGVRLKREFGDGIPLMLLDVHKMREALINLLKNGSEAMPGGGEITTRIARQGEEVLITISDTGVGIPEDRIESIFQPFTSTKEGGTGLGLPVAQEIIAEHGGAISCASKVGEGSTFEIRLPLEMGSRPRLSPREVTDPGSPQGAGPTARCG</sequence>
<evidence type="ECO:0000256" key="2">
    <source>
        <dbReference type="ARBA" id="ARBA00012438"/>
    </source>
</evidence>
<dbReference type="InterPro" id="IPR036890">
    <property type="entry name" value="HATPase_C_sf"/>
</dbReference>
<dbReference type="Gene3D" id="3.30.450.20">
    <property type="entry name" value="PAS domain"/>
    <property type="match status" value="1"/>
</dbReference>
<dbReference type="InterPro" id="IPR000014">
    <property type="entry name" value="PAS"/>
</dbReference>
<dbReference type="PROSITE" id="PS50113">
    <property type="entry name" value="PAC"/>
    <property type="match status" value="1"/>
</dbReference>
<evidence type="ECO:0000256" key="9">
    <source>
        <dbReference type="SAM" id="Coils"/>
    </source>
</evidence>
<feature type="domain" description="PAC" evidence="13">
    <location>
        <begin position="283"/>
        <end position="335"/>
    </location>
</feature>
<evidence type="ECO:0000256" key="10">
    <source>
        <dbReference type="SAM" id="MobiDB-lite"/>
    </source>
</evidence>
<evidence type="ECO:0000256" key="8">
    <source>
        <dbReference type="ARBA" id="ARBA00023012"/>
    </source>
</evidence>
<name>A0A0S8JPZ4_UNCT6</name>
<evidence type="ECO:0000256" key="5">
    <source>
        <dbReference type="ARBA" id="ARBA00022741"/>
    </source>
</evidence>
<feature type="region of interest" description="Disordered" evidence="10">
    <location>
        <begin position="1"/>
        <end position="22"/>
    </location>
</feature>
<keyword evidence="5" id="KW-0547">Nucleotide-binding</keyword>
<dbReference type="InterPro" id="IPR003594">
    <property type="entry name" value="HATPase_dom"/>
</dbReference>
<evidence type="ECO:0000256" key="3">
    <source>
        <dbReference type="ARBA" id="ARBA00022553"/>
    </source>
</evidence>
<dbReference type="PANTHER" id="PTHR43065">
    <property type="entry name" value="SENSOR HISTIDINE KINASE"/>
    <property type="match status" value="1"/>
</dbReference>
<dbReference type="PATRIC" id="fig|1703773.3.peg.2458"/>
<dbReference type="PRINTS" id="PR00344">
    <property type="entry name" value="BCTRLSENSOR"/>
</dbReference>
<dbReference type="InterPro" id="IPR035965">
    <property type="entry name" value="PAS-like_dom_sf"/>
</dbReference>
<keyword evidence="4" id="KW-0808">Transferase</keyword>
<dbReference type="SMART" id="SM00086">
    <property type="entry name" value="PAC"/>
    <property type="match status" value="1"/>
</dbReference>
<dbReference type="PROSITE" id="PS50112">
    <property type="entry name" value="PAS"/>
    <property type="match status" value="1"/>
</dbReference>
<dbReference type="InterPro" id="IPR025751">
    <property type="entry name" value="RsbRD_N_dom"/>
</dbReference>
<comment type="catalytic activity">
    <reaction evidence="1">
        <text>ATP + protein L-histidine = ADP + protein N-phospho-L-histidine.</text>
        <dbReference type="EC" id="2.7.13.3"/>
    </reaction>
</comment>
<feature type="coiled-coil region" evidence="9">
    <location>
        <begin position="171"/>
        <end position="218"/>
    </location>
</feature>
<evidence type="ECO:0000259" key="12">
    <source>
        <dbReference type="PROSITE" id="PS50112"/>
    </source>
</evidence>
<dbReference type="GO" id="GO:0006355">
    <property type="term" value="P:regulation of DNA-templated transcription"/>
    <property type="evidence" value="ECO:0007669"/>
    <property type="project" value="InterPro"/>
</dbReference>
<dbReference type="Pfam" id="PF14361">
    <property type="entry name" value="RsbRD_N"/>
    <property type="match status" value="1"/>
</dbReference>
<dbReference type="InterPro" id="IPR001610">
    <property type="entry name" value="PAC"/>
</dbReference>
<evidence type="ECO:0000313" key="14">
    <source>
        <dbReference type="EMBL" id="KPL10779.1"/>
    </source>
</evidence>
<dbReference type="GO" id="GO:0000155">
    <property type="term" value="F:phosphorelay sensor kinase activity"/>
    <property type="evidence" value="ECO:0007669"/>
    <property type="project" value="InterPro"/>
</dbReference>
<evidence type="ECO:0000259" key="11">
    <source>
        <dbReference type="PROSITE" id="PS50109"/>
    </source>
</evidence>
<dbReference type="SMART" id="SM00388">
    <property type="entry name" value="HisKA"/>
    <property type="match status" value="1"/>
</dbReference>
<feature type="compositionally biased region" description="Basic and acidic residues" evidence="10">
    <location>
        <begin position="1"/>
        <end position="11"/>
    </location>
</feature>
<dbReference type="PANTHER" id="PTHR43065:SF10">
    <property type="entry name" value="PEROXIDE STRESS-ACTIVATED HISTIDINE KINASE MAK3"/>
    <property type="match status" value="1"/>
</dbReference>
<evidence type="ECO:0000313" key="15">
    <source>
        <dbReference type="Proteomes" id="UP000051035"/>
    </source>
</evidence>
<dbReference type="CDD" id="cd00130">
    <property type="entry name" value="PAS"/>
    <property type="match status" value="1"/>
</dbReference>
<dbReference type="CDD" id="cd00082">
    <property type="entry name" value="HisKA"/>
    <property type="match status" value="1"/>
</dbReference>
<organism evidence="14 15">
    <name type="scientific">candidate division TA06 bacterium SM1_40</name>
    <dbReference type="NCBI Taxonomy" id="1703773"/>
    <lineage>
        <taxon>Bacteria</taxon>
        <taxon>Bacteria division TA06</taxon>
    </lineage>
</organism>
<dbReference type="Gene3D" id="3.30.565.10">
    <property type="entry name" value="Histidine kinase-like ATPase, C-terminal domain"/>
    <property type="match status" value="1"/>
</dbReference>
<dbReference type="InterPro" id="IPR003661">
    <property type="entry name" value="HisK_dim/P_dom"/>
</dbReference>
<keyword evidence="7" id="KW-0067">ATP-binding</keyword>
<comment type="caution">
    <text evidence="14">The sequence shown here is derived from an EMBL/GenBank/DDBJ whole genome shotgun (WGS) entry which is preliminary data.</text>
</comment>
<keyword evidence="6" id="KW-0418">Kinase</keyword>
<dbReference type="SUPFAM" id="SSF47384">
    <property type="entry name" value="Homodimeric domain of signal transducing histidine kinase"/>
    <property type="match status" value="1"/>
</dbReference>
<dbReference type="Pfam" id="PF02518">
    <property type="entry name" value="HATPase_c"/>
    <property type="match status" value="1"/>
</dbReference>
<dbReference type="SUPFAM" id="SSF55874">
    <property type="entry name" value="ATPase domain of HSP90 chaperone/DNA topoisomerase II/histidine kinase"/>
    <property type="match status" value="1"/>
</dbReference>
<dbReference type="GO" id="GO:0005524">
    <property type="term" value="F:ATP binding"/>
    <property type="evidence" value="ECO:0007669"/>
    <property type="project" value="UniProtKB-KW"/>
</dbReference>
<dbReference type="InterPro" id="IPR000700">
    <property type="entry name" value="PAS-assoc_C"/>
</dbReference>
<dbReference type="NCBIfam" id="TIGR00229">
    <property type="entry name" value="sensory_box"/>
    <property type="match status" value="1"/>
</dbReference>
<proteinExistence type="predicted"/>
<gene>
    <name evidence="14" type="ORF">AMJ71_01910</name>
</gene>
<dbReference type="EC" id="2.7.13.3" evidence="2"/>
<dbReference type="CDD" id="cd00075">
    <property type="entry name" value="HATPase"/>
    <property type="match status" value="1"/>
</dbReference>
<evidence type="ECO:0000256" key="4">
    <source>
        <dbReference type="ARBA" id="ARBA00022679"/>
    </source>
</evidence>
<keyword evidence="8" id="KW-0902">Two-component regulatory system</keyword>
<feature type="domain" description="Histidine kinase" evidence="11">
    <location>
        <begin position="348"/>
        <end position="560"/>
    </location>
</feature>
<dbReference type="AlphaFoldDB" id="A0A0S8JPZ4"/>
<keyword evidence="9" id="KW-0175">Coiled coil</keyword>
<dbReference type="InterPro" id="IPR004358">
    <property type="entry name" value="Sig_transdc_His_kin-like_C"/>
</dbReference>
<dbReference type="InterPro" id="IPR005467">
    <property type="entry name" value="His_kinase_dom"/>
</dbReference>
<dbReference type="Pfam" id="PF00989">
    <property type="entry name" value="PAS"/>
    <property type="match status" value="1"/>
</dbReference>
<dbReference type="Pfam" id="PF00512">
    <property type="entry name" value="HisKA"/>
    <property type="match status" value="1"/>
</dbReference>
<protein>
    <recommendedName>
        <fullName evidence="2">histidine kinase</fullName>
        <ecNumber evidence="2">2.7.13.3</ecNumber>
    </recommendedName>
</protein>
<dbReference type="PROSITE" id="PS50109">
    <property type="entry name" value="HIS_KIN"/>
    <property type="match status" value="1"/>
</dbReference>
<keyword evidence="3" id="KW-0597">Phosphoprotein</keyword>
<dbReference type="Proteomes" id="UP000051035">
    <property type="component" value="Unassembled WGS sequence"/>
</dbReference>
<feature type="region of interest" description="Disordered" evidence="10">
    <location>
        <begin position="559"/>
        <end position="587"/>
    </location>
</feature>
<reference evidence="14 15" key="1">
    <citation type="journal article" date="2015" name="Microbiome">
        <title>Genomic resolution of linkages in carbon, nitrogen, and sulfur cycling among widespread estuary sediment bacteria.</title>
        <authorList>
            <person name="Baker B.J."/>
            <person name="Lazar C.S."/>
            <person name="Teske A.P."/>
            <person name="Dick G.J."/>
        </authorList>
    </citation>
    <scope>NUCLEOTIDE SEQUENCE [LARGE SCALE GENOMIC DNA]</scope>
    <source>
        <strain evidence="14">SM1_40</strain>
    </source>
</reference>
<dbReference type="SUPFAM" id="SSF55785">
    <property type="entry name" value="PYP-like sensor domain (PAS domain)"/>
    <property type="match status" value="1"/>
</dbReference>
<dbReference type="EMBL" id="LJVA01000012">
    <property type="protein sequence ID" value="KPL10779.1"/>
    <property type="molecule type" value="Genomic_DNA"/>
</dbReference>
<evidence type="ECO:0000259" key="13">
    <source>
        <dbReference type="PROSITE" id="PS50113"/>
    </source>
</evidence>
<dbReference type="Gene3D" id="1.10.287.130">
    <property type="match status" value="1"/>
</dbReference>
<dbReference type="SMART" id="SM00387">
    <property type="entry name" value="HATPase_c"/>
    <property type="match status" value="1"/>
</dbReference>
<dbReference type="InterPro" id="IPR013767">
    <property type="entry name" value="PAS_fold"/>
</dbReference>
<evidence type="ECO:0000256" key="7">
    <source>
        <dbReference type="ARBA" id="ARBA00022840"/>
    </source>
</evidence>